<keyword evidence="4" id="KW-0804">Transcription</keyword>
<accession>A0AAV0R8X8</accession>
<comment type="caution">
    <text evidence="8">The sequence shown here is derived from an EMBL/GenBank/DDBJ whole genome shotgun (WGS) entry which is preliminary data.</text>
</comment>
<dbReference type="InterPro" id="IPR003340">
    <property type="entry name" value="B3_DNA-bd"/>
</dbReference>
<feature type="domain" description="TF-B3" evidence="7">
    <location>
        <begin position="388"/>
        <end position="482"/>
    </location>
</feature>
<evidence type="ECO:0000256" key="2">
    <source>
        <dbReference type="ARBA" id="ARBA00023015"/>
    </source>
</evidence>
<dbReference type="PROSITE" id="PS50863">
    <property type="entry name" value="B3"/>
    <property type="match status" value="2"/>
</dbReference>
<reference evidence="8" key="1">
    <citation type="submission" date="2022-08" db="EMBL/GenBank/DDBJ databases">
        <authorList>
            <person name="Gutierrez-Valencia J."/>
        </authorList>
    </citation>
    <scope>NUCLEOTIDE SEQUENCE</scope>
</reference>
<dbReference type="Gene3D" id="2.40.330.10">
    <property type="entry name" value="DNA-binding pseudobarrel domain"/>
    <property type="match status" value="2"/>
</dbReference>
<feature type="compositionally biased region" description="Low complexity" evidence="6">
    <location>
        <begin position="229"/>
        <end position="241"/>
    </location>
</feature>
<dbReference type="GO" id="GO:0003677">
    <property type="term" value="F:DNA binding"/>
    <property type="evidence" value="ECO:0007669"/>
    <property type="project" value="UniProtKB-KW"/>
</dbReference>
<evidence type="ECO:0000259" key="7">
    <source>
        <dbReference type="PROSITE" id="PS50863"/>
    </source>
</evidence>
<proteinExistence type="predicted"/>
<gene>
    <name evidence="8" type="ORF">LITE_LOCUS47012</name>
</gene>
<evidence type="ECO:0000256" key="4">
    <source>
        <dbReference type="ARBA" id="ARBA00023163"/>
    </source>
</evidence>
<evidence type="ECO:0000256" key="5">
    <source>
        <dbReference type="ARBA" id="ARBA00023242"/>
    </source>
</evidence>
<dbReference type="SUPFAM" id="SSF101936">
    <property type="entry name" value="DNA-binding pseudobarrel domain"/>
    <property type="match status" value="2"/>
</dbReference>
<sequence>MTTHFLKQLTEDTIKHKRMLIPGEFLKKCGRENLSNPVVLEPTVGDPREREMELYEDGGGFWLRNGWQEFVDHYKLSHGCYLLFEYKSYSRFKLLMLGANGLDWEFPASSFVNGGSNGNQEFPEAEEEESVYAHSVEILGPSEVKEMNNNDEGVGRQPAQRRSAENPKQKGVTSARKRRTADDGERRQVKQDAPRRDRANGTPFGRNKDENSRIPSIAEQEDEPAFSWRPSSSKPSRTTTTEAVDEDLAKFTGACHNRRYLCFESLCSNGLHGLISVEFSGFSLMKDKNYNNNNNNNGDGGGRQSWFAANANHEEYKRTGDRKKRRTAEGGQNVKVNKEPPRRSRANGSSSPFMFAREVESASMGPPSSRHSRPTIEAADGFASQTDFLQVIISKNSLAKKGLRMQGGFVERHITNWKDKMLDIRVEQETWPVGIVSDHGVPTLSRGWLAFARQNSLKVGDTLIIVPTATEGVLTVHILRCS</sequence>
<comment type="subcellular location">
    <subcellularLocation>
        <location evidence="1">Nucleus</location>
    </subcellularLocation>
</comment>
<dbReference type="InterPro" id="IPR050655">
    <property type="entry name" value="Plant_B3_domain"/>
</dbReference>
<keyword evidence="9" id="KW-1185">Reference proteome</keyword>
<keyword evidence="3" id="KW-0238">DNA-binding</keyword>
<feature type="compositionally biased region" description="Basic and acidic residues" evidence="6">
    <location>
        <begin position="180"/>
        <end position="199"/>
    </location>
</feature>
<keyword evidence="2" id="KW-0805">Transcription regulation</keyword>
<dbReference type="CDD" id="cd10017">
    <property type="entry name" value="B3_DNA"/>
    <property type="match status" value="2"/>
</dbReference>
<dbReference type="SMART" id="SM01019">
    <property type="entry name" value="B3"/>
    <property type="match status" value="2"/>
</dbReference>
<dbReference type="PANTHER" id="PTHR31920:SF108">
    <property type="entry name" value="B3 DOMAIN-CONTAINING TRANSCRIPTION FACTOR VRN1-LIKE"/>
    <property type="match status" value="1"/>
</dbReference>
<evidence type="ECO:0000256" key="3">
    <source>
        <dbReference type="ARBA" id="ARBA00023125"/>
    </source>
</evidence>
<dbReference type="PANTHER" id="PTHR31920">
    <property type="entry name" value="B3 DOMAIN-CONTAINING"/>
    <property type="match status" value="1"/>
</dbReference>
<dbReference type="InterPro" id="IPR015300">
    <property type="entry name" value="DNA-bd_pseudobarrel_sf"/>
</dbReference>
<feature type="domain" description="TF-B3" evidence="7">
    <location>
        <begin position="4"/>
        <end position="100"/>
    </location>
</feature>
<keyword evidence="5" id="KW-0539">Nucleus</keyword>
<organism evidence="8 9">
    <name type="scientific">Linum tenue</name>
    <dbReference type="NCBI Taxonomy" id="586396"/>
    <lineage>
        <taxon>Eukaryota</taxon>
        <taxon>Viridiplantae</taxon>
        <taxon>Streptophyta</taxon>
        <taxon>Embryophyta</taxon>
        <taxon>Tracheophyta</taxon>
        <taxon>Spermatophyta</taxon>
        <taxon>Magnoliopsida</taxon>
        <taxon>eudicotyledons</taxon>
        <taxon>Gunneridae</taxon>
        <taxon>Pentapetalae</taxon>
        <taxon>rosids</taxon>
        <taxon>fabids</taxon>
        <taxon>Malpighiales</taxon>
        <taxon>Linaceae</taxon>
        <taxon>Linum</taxon>
    </lineage>
</organism>
<evidence type="ECO:0000313" key="9">
    <source>
        <dbReference type="Proteomes" id="UP001154282"/>
    </source>
</evidence>
<dbReference type="GO" id="GO:0005634">
    <property type="term" value="C:nucleus"/>
    <property type="evidence" value="ECO:0007669"/>
    <property type="project" value="UniProtKB-SubCell"/>
</dbReference>
<evidence type="ECO:0000256" key="6">
    <source>
        <dbReference type="SAM" id="MobiDB-lite"/>
    </source>
</evidence>
<evidence type="ECO:0000256" key="1">
    <source>
        <dbReference type="ARBA" id="ARBA00004123"/>
    </source>
</evidence>
<feature type="region of interest" description="Disordered" evidence="6">
    <location>
        <begin position="141"/>
        <end position="242"/>
    </location>
</feature>
<feature type="region of interest" description="Disordered" evidence="6">
    <location>
        <begin position="315"/>
        <end position="352"/>
    </location>
</feature>
<dbReference type="AlphaFoldDB" id="A0AAV0R8X8"/>
<dbReference type="EMBL" id="CAMGYJ010000010">
    <property type="protein sequence ID" value="CAI0553939.1"/>
    <property type="molecule type" value="Genomic_DNA"/>
</dbReference>
<dbReference type="Proteomes" id="UP001154282">
    <property type="component" value="Unassembled WGS sequence"/>
</dbReference>
<protein>
    <recommendedName>
        <fullName evidence="7">TF-B3 domain-containing protein</fullName>
    </recommendedName>
</protein>
<evidence type="ECO:0000313" key="8">
    <source>
        <dbReference type="EMBL" id="CAI0553939.1"/>
    </source>
</evidence>
<dbReference type="Pfam" id="PF02362">
    <property type="entry name" value="B3"/>
    <property type="match status" value="1"/>
</dbReference>
<name>A0AAV0R8X8_9ROSI</name>